<dbReference type="FunFam" id="3.30.160.20:FF:000017">
    <property type="entry name" value="ATP-dependent RNA helicase DHX30 isoform X1"/>
    <property type="match status" value="1"/>
</dbReference>
<keyword evidence="9" id="KW-0067">ATP-binding</keyword>
<evidence type="ECO:0000256" key="2">
    <source>
        <dbReference type="ARBA" id="ARBA00004496"/>
    </source>
</evidence>
<evidence type="ECO:0000256" key="11">
    <source>
        <dbReference type="ARBA" id="ARBA00023128"/>
    </source>
</evidence>
<sequence>MDASMDFAIDPNSSQIARLSICEMKFMINMAIPMRVLSCPIWASKWRVLQPSLCSNSANFPIRNASKSSRKPQKKKKNSAIAGMSEEHQLLLKTFPNPKGILNNVILSNAKCSSIQDVVTYKTEDIPAEKKGAQVLKKSILTLNWPEVMAVEGSGRKKRGAELVAAALACARLKELGLMDDNNNPLLPDVVYKTEDRRIFLRKQNQPDIIEADEQVSKELSSFLKKLKNQESKNSEDNDQTHKDLSFYSMMMSEEETAERVTDIFSDKPYKHLSESKRDIRNGILLQRLINQRSNPDIAEIMKKVQTLPILDKREEILSIINANQVVVLCGETGCGKTTQMPQFLLDDWIRQDMGSQCNIVITQPRRISTISTAERIALERGEKVGKTVGYQIRLHRRMPESHGCMLVCTTGILLKKLQQNPDLTGISHVIVDEVHERDVNTDFLLVLLKNALERNTKVKLILMSASINPGLFSKYFDDCPMINVPGFMYPVKEYFLPETLADLDINPNKHKSPLFEQENKTKAKDQSKKSRKNQRAPPTNVDLVVEVIKAIDEKKPAGAILCFLPGWQDIKSVYDKLLRAWDQSRDEHEVYPVHSHITVDNQQAMFDIPPVGVRKVVLATNVAETSITIGDVVYVVNTGNHKEERFDSDLGVSCLDLHWASKANITQRKGRAGRRQPGECFHLFDEDVYKQMSKFQTAEILRIPLEQIVVQAKVHNEAVSAEMFLAQALEPPPSQAVSGAIDLLQDLDILNEKEELTSLGKKISCFGSDPRIAKAIIFSTIFRCVDPILTIAASLCNRDIFRENLDNRKLIMKKMKEYSGDGESDHLMRVALYQGWEEQQKAGRQSAFSYVQSHHLSLLTLQFIRGLRRQFASNLEDSGMVMMSSECFDPSARCNENSGDPELIKAVICSAFYPNLLKARFGKHEKGKLRTNKLIFKDLDSNNILLHRRSVNCGKKDFRSKWLTYFSKIRSDVTFVRDCSVIHPMAVVAFAGNTLYIDKLSQRERKEVLAEHAGISPAHLVKLVIDDEQIPHESGEDGSEFSPWEGLPITFYMTKDTALYTMAFIKAMKHMTEECLTNEAAFLSGSALERHSALLSLFSKLLGTQVLHSQQGQPAEQVEQKQLTSGS</sequence>
<evidence type="ECO:0000256" key="14">
    <source>
        <dbReference type="ARBA" id="ARBA00042917"/>
    </source>
</evidence>
<evidence type="ECO:0000256" key="13">
    <source>
        <dbReference type="ARBA" id="ARBA00039388"/>
    </source>
</evidence>
<dbReference type="GO" id="GO:0003678">
    <property type="term" value="F:DNA helicase activity"/>
    <property type="evidence" value="ECO:0000318"/>
    <property type="project" value="GO_Central"/>
</dbReference>
<evidence type="ECO:0000256" key="8">
    <source>
        <dbReference type="ARBA" id="ARBA00022806"/>
    </source>
</evidence>
<evidence type="ECO:0000256" key="15">
    <source>
        <dbReference type="ARBA" id="ARBA00060772"/>
    </source>
</evidence>
<dbReference type="SMART" id="SM00490">
    <property type="entry name" value="HELICc"/>
    <property type="match status" value="1"/>
</dbReference>
<dbReference type="Gene3D" id="3.30.160.20">
    <property type="match status" value="1"/>
</dbReference>
<dbReference type="EC" id="3.6.4.13" evidence="3"/>
<evidence type="ECO:0000256" key="16">
    <source>
        <dbReference type="SAM" id="MobiDB-lite"/>
    </source>
</evidence>
<dbReference type="CDD" id="cd18791">
    <property type="entry name" value="SF2_C_RHA"/>
    <property type="match status" value="1"/>
</dbReference>
<dbReference type="GO" id="GO:0005737">
    <property type="term" value="C:cytoplasm"/>
    <property type="evidence" value="ECO:0000318"/>
    <property type="project" value="GO_Central"/>
</dbReference>
<evidence type="ECO:0000313" key="20">
    <source>
        <dbReference type="Proteomes" id="UP000007110"/>
    </source>
</evidence>
<keyword evidence="12" id="KW-1135">Mitochondrion nucleoid</keyword>
<dbReference type="Gene3D" id="1.20.120.1080">
    <property type="match status" value="1"/>
</dbReference>
<comment type="similarity">
    <text evidence="15">Belongs to the DExH box helicase family.</text>
</comment>
<keyword evidence="8" id="KW-0347">Helicase</keyword>
<dbReference type="PANTHER" id="PTHR18934:SF257">
    <property type="entry name" value="ATP-DEPENDENT RNA HELICASE DHX30"/>
    <property type="match status" value="1"/>
</dbReference>
<evidence type="ECO:0000313" key="19">
    <source>
        <dbReference type="EnsemblMetazoa" id="XP_030856219"/>
    </source>
</evidence>
<dbReference type="GO" id="GO:0016787">
    <property type="term" value="F:hydrolase activity"/>
    <property type="evidence" value="ECO:0007669"/>
    <property type="project" value="UniProtKB-KW"/>
</dbReference>
<dbReference type="GO" id="GO:0042254">
    <property type="term" value="P:ribosome biogenesis"/>
    <property type="evidence" value="ECO:0007669"/>
    <property type="project" value="UniProtKB-KW"/>
</dbReference>
<evidence type="ECO:0000256" key="4">
    <source>
        <dbReference type="ARBA" id="ARBA00022490"/>
    </source>
</evidence>
<dbReference type="PROSITE" id="PS51194">
    <property type="entry name" value="HELICASE_CTER"/>
    <property type="match status" value="1"/>
</dbReference>
<feature type="domain" description="Helicase C-terminal" evidence="18">
    <location>
        <begin position="544"/>
        <end position="717"/>
    </location>
</feature>
<dbReference type="SUPFAM" id="SSF52540">
    <property type="entry name" value="P-loop containing nucleoside triphosphate hydrolases"/>
    <property type="match status" value="1"/>
</dbReference>
<evidence type="ECO:0000256" key="12">
    <source>
        <dbReference type="ARBA" id="ARBA00023271"/>
    </source>
</evidence>
<dbReference type="CTD" id="22907"/>
<dbReference type="GO" id="GO:0042645">
    <property type="term" value="C:mitochondrial nucleoid"/>
    <property type="evidence" value="ECO:0007669"/>
    <property type="project" value="UniProtKB-SubCell"/>
</dbReference>
<keyword evidence="20" id="KW-1185">Reference proteome</keyword>
<dbReference type="SMART" id="SM00847">
    <property type="entry name" value="HA2"/>
    <property type="match status" value="1"/>
</dbReference>
<dbReference type="KEGG" id="spu:577803"/>
<dbReference type="InterPro" id="IPR027417">
    <property type="entry name" value="P-loop_NTPase"/>
</dbReference>
<evidence type="ECO:0000256" key="6">
    <source>
        <dbReference type="ARBA" id="ARBA00022741"/>
    </source>
</evidence>
<evidence type="ECO:0000256" key="5">
    <source>
        <dbReference type="ARBA" id="ARBA00022517"/>
    </source>
</evidence>
<dbReference type="FunFam" id="3.40.50.300:FF:000526">
    <property type="entry name" value="DExH-box ATP-dependent RNA helicase DExH3"/>
    <property type="match status" value="1"/>
</dbReference>
<dbReference type="InterPro" id="IPR007502">
    <property type="entry name" value="Helicase-assoc_dom"/>
</dbReference>
<dbReference type="AlphaFoldDB" id="A0A7M7PVN8"/>
<reference evidence="19" key="2">
    <citation type="submission" date="2021-01" db="UniProtKB">
        <authorList>
            <consortium name="EnsemblMetazoa"/>
        </authorList>
    </citation>
    <scope>IDENTIFICATION</scope>
</reference>
<evidence type="ECO:0000256" key="1">
    <source>
        <dbReference type="ARBA" id="ARBA00004436"/>
    </source>
</evidence>
<comment type="subcellular location">
    <subcellularLocation>
        <location evidence="2">Cytoplasm</location>
    </subcellularLocation>
    <subcellularLocation>
        <location evidence="1">Mitochondrion matrix</location>
        <location evidence="1">Mitochondrion nucleoid</location>
    </subcellularLocation>
</comment>
<protein>
    <recommendedName>
        <fullName evidence="13">ATP-dependent RNA helicase DHX30</fullName>
        <ecNumber evidence="3">3.6.4.13</ecNumber>
    </recommendedName>
    <alternativeName>
        <fullName evidence="14">DEAH box protein 30</fullName>
    </alternativeName>
</protein>
<evidence type="ECO:0000256" key="7">
    <source>
        <dbReference type="ARBA" id="ARBA00022801"/>
    </source>
</evidence>
<evidence type="ECO:0000256" key="3">
    <source>
        <dbReference type="ARBA" id="ARBA00012552"/>
    </source>
</evidence>
<dbReference type="InterPro" id="IPR002464">
    <property type="entry name" value="DNA/RNA_helicase_DEAH_CS"/>
</dbReference>
<dbReference type="OrthoDB" id="5600252at2759"/>
<dbReference type="PROSITE" id="PS00690">
    <property type="entry name" value="DEAH_ATP_HELICASE"/>
    <property type="match status" value="1"/>
</dbReference>
<dbReference type="PANTHER" id="PTHR18934">
    <property type="entry name" value="ATP-DEPENDENT RNA HELICASE"/>
    <property type="match status" value="1"/>
</dbReference>
<feature type="region of interest" description="Disordered" evidence="16">
    <location>
        <begin position="511"/>
        <end position="539"/>
    </location>
</feature>
<dbReference type="SMART" id="SM00487">
    <property type="entry name" value="DEXDc"/>
    <property type="match status" value="1"/>
</dbReference>
<keyword evidence="4" id="KW-0963">Cytoplasm</keyword>
<evidence type="ECO:0000259" key="17">
    <source>
        <dbReference type="PROSITE" id="PS51192"/>
    </source>
</evidence>
<dbReference type="PROSITE" id="PS51192">
    <property type="entry name" value="HELICASE_ATP_BIND_1"/>
    <property type="match status" value="1"/>
</dbReference>
<name>A0A7M7PVN8_STRPU</name>
<proteinExistence type="inferred from homology"/>
<keyword evidence="6" id="KW-0547">Nucleotide-binding</keyword>
<dbReference type="Proteomes" id="UP000007110">
    <property type="component" value="Unassembled WGS sequence"/>
</dbReference>
<dbReference type="InterPro" id="IPR014001">
    <property type="entry name" value="Helicase_ATP-bd"/>
</dbReference>
<dbReference type="OMA" id="GCILFCT"/>
<dbReference type="GO" id="GO:0002151">
    <property type="term" value="F:G-quadruplex RNA binding"/>
    <property type="evidence" value="ECO:0000318"/>
    <property type="project" value="GO_Central"/>
</dbReference>
<dbReference type="GO" id="GO:0003724">
    <property type="term" value="F:RNA helicase activity"/>
    <property type="evidence" value="ECO:0000318"/>
    <property type="project" value="GO_Central"/>
</dbReference>
<dbReference type="CDD" id="cd17917">
    <property type="entry name" value="DEXHc_RHA-like"/>
    <property type="match status" value="1"/>
</dbReference>
<dbReference type="FunFam" id="3.40.50.300:FF:001528">
    <property type="entry name" value="ATP-dependent RNA helicase YTHDC2"/>
    <property type="match status" value="1"/>
</dbReference>
<keyword evidence="10" id="KW-0694">RNA-binding</keyword>
<dbReference type="GeneID" id="577803"/>
<dbReference type="EnsemblMetazoa" id="XM_031000359">
    <property type="protein sequence ID" value="XP_030856219"/>
    <property type="gene ID" value="LOC577803"/>
</dbReference>
<dbReference type="Pfam" id="PF00271">
    <property type="entry name" value="Helicase_C"/>
    <property type="match status" value="1"/>
</dbReference>
<keyword evidence="7" id="KW-0378">Hydrolase</keyword>
<dbReference type="GO" id="GO:0005524">
    <property type="term" value="F:ATP binding"/>
    <property type="evidence" value="ECO:0007669"/>
    <property type="project" value="UniProtKB-KW"/>
</dbReference>
<dbReference type="Pfam" id="PF21010">
    <property type="entry name" value="HA2_C"/>
    <property type="match status" value="1"/>
</dbReference>
<reference evidence="20" key="1">
    <citation type="submission" date="2015-02" db="EMBL/GenBank/DDBJ databases">
        <title>Genome sequencing for Strongylocentrotus purpuratus.</title>
        <authorList>
            <person name="Murali S."/>
            <person name="Liu Y."/>
            <person name="Vee V."/>
            <person name="English A."/>
            <person name="Wang M."/>
            <person name="Skinner E."/>
            <person name="Han Y."/>
            <person name="Muzny D.M."/>
            <person name="Worley K.C."/>
            <person name="Gibbs R.A."/>
        </authorList>
    </citation>
    <scope>NUCLEOTIDE SEQUENCE</scope>
</reference>
<accession>A0A7M7PVN8</accession>
<dbReference type="InterPro" id="IPR056755">
    <property type="entry name" value="DSRM_2"/>
</dbReference>
<dbReference type="Pfam" id="PF24995">
    <property type="entry name" value="DSRM_2"/>
    <property type="match status" value="1"/>
</dbReference>
<organism evidence="19 20">
    <name type="scientific">Strongylocentrotus purpuratus</name>
    <name type="common">Purple sea urchin</name>
    <dbReference type="NCBI Taxonomy" id="7668"/>
    <lineage>
        <taxon>Eukaryota</taxon>
        <taxon>Metazoa</taxon>
        <taxon>Echinodermata</taxon>
        <taxon>Eleutherozoa</taxon>
        <taxon>Echinozoa</taxon>
        <taxon>Echinoidea</taxon>
        <taxon>Euechinoidea</taxon>
        <taxon>Echinacea</taxon>
        <taxon>Camarodonta</taxon>
        <taxon>Echinidea</taxon>
        <taxon>Strongylocentrotidae</taxon>
        <taxon>Strongylocentrotus</taxon>
    </lineage>
</organism>
<dbReference type="RefSeq" id="XP_030856219.1">
    <property type="nucleotide sequence ID" value="XM_031000359.1"/>
</dbReference>
<dbReference type="Pfam" id="PF00270">
    <property type="entry name" value="DEAD"/>
    <property type="match status" value="1"/>
</dbReference>
<evidence type="ECO:0000256" key="10">
    <source>
        <dbReference type="ARBA" id="ARBA00022884"/>
    </source>
</evidence>
<evidence type="ECO:0000259" key="18">
    <source>
        <dbReference type="PROSITE" id="PS51194"/>
    </source>
</evidence>
<feature type="domain" description="Helicase ATP-binding" evidence="17">
    <location>
        <begin position="318"/>
        <end position="486"/>
    </location>
</feature>
<feature type="compositionally biased region" description="Basic and acidic residues" evidence="16">
    <location>
        <begin position="518"/>
        <end position="529"/>
    </location>
</feature>
<dbReference type="InterPro" id="IPR011545">
    <property type="entry name" value="DEAD/DEAH_box_helicase_dom"/>
</dbReference>
<dbReference type="Gene3D" id="3.40.50.300">
    <property type="entry name" value="P-loop containing nucleotide triphosphate hydrolases"/>
    <property type="match status" value="2"/>
</dbReference>
<dbReference type="InParanoid" id="A0A7M7PVN8"/>
<dbReference type="InterPro" id="IPR001650">
    <property type="entry name" value="Helicase_C-like"/>
</dbReference>
<dbReference type="Pfam" id="PF07717">
    <property type="entry name" value="OB_NTP_bind"/>
    <property type="match status" value="1"/>
</dbReference>
<keyword evidence="11" id="KW-0496">Mitochondrion</keyword>
<evidence type="ECO:0000256" key="9">
    <source>
        <dbReference type="ARBA" id="ARBA00022840"/>
    </source>
</evidence>
<dbReference type="InterPro" id="IPR011709">
    <property type="entry name" value="DEAD-box_helicase_OB_fold"/>
</dbReference>
<dbReference type="GO" id="GO:0005634">
    <property type="term" value="C:nucleus"/>
    <property type="evidence" value="ECO:0000318"/>
    <property type="project" value="GO_Central"/>
</dbReference>
<keyword evidence="5" id="KW-0690">Ribosome biogenesis</keyword>